<keyword evidence="13" id="KW-0479">Metal-binding</keyword>
<dbReference type="OrthoDB" id="8210607at2"/>
<feature type="binding site" evidence="12">
    <location>
        <begin position="201"/>
        <end position="202"/>
    </location>
    <ligand>
        <name>CoA</name>
        <dbReference type="ChEBI" id="CHEBI:57287"/>
    </ligand>
</feature>
<feature type="binding site" evidence="12">
    <location>
        <position position="165"/>
    </location>
    <ligand>
        <name>CoA</name>
        <dbReference type="ChEBI" id="CHEBI:57287"/>
    </ligand>
</feature>
<dbReference type="SUPFAM" id="SSF56214">
    <property type="entry name" value="4'-phosphopantetheinyl transferase"/>
    <property type="match status" value="1"/>
</dbReference>
<dbReference type="Pfam" id="PF17837">
    <property type="entry name" value="4PPT_N"/>
    <property type="match status" value="1"/>
</dbReference>
<comment type="cofactor">
    <cofactor evidence="13">
        <name>Mg(2+)</name>
        <dbReference type="ChEBI" id="CHEBI:18420"/>
    </cofactor>
</comment>
<dbReference type="InterPro" id="IPR003542">
    <property type="entry name" value="Enbac_synth_compD-like"/>
</dbReference>
<dbReference type="RefSeq" id="WP_143039975.1">
    <property type="nucleotide sequence ID" value="NZ_FNXF01000014.1"/>
</dbReference>
<feature type="binding site" evidence="12">
    <location>
        <position position="223"/>
    </location>
    <ligand>
        <name>CoA</name>
        <dbReference type="ChEBI" id="CHEBI:57287"/>
    </ligand>
</feature>
<evidence type="ECO:0000256" key="9">
    <source>
        <dbReference type="ARBA" id="ARBA00031996"/>
    </source>
</evidence>
<dbReference type="PRINTS" id="PR01399">
    <property type="entry name" value="ENTSNTHTASED"/>
</dbReference>
<reference evidence="17" key="1">
    <citation type="submission" date="2016-10" db="EMBL/GenBank/DDBJ databases">
        <authorList>
            <person name="Varghese N."/>
            <person name="Submissions S."/>
        </authorList>
    </citation>
    <scope>NUCLEOTIDE SEQUENCE [LARGE SCALE GENOMIC DNA]</scope>
    <source>
        <strain evidence="17">DSM 17616</strain>
    </source>
</reference>
<feature type="binding site" evidence="12">
    <location>
        <position position="157"/>
    </location>
    <ligand>
        <name>CoA</name>
        <dbReference type="ChEBI" id="CHEBI:57287"/>
    </ligand>
</feature>
<evidence type="ECO:0000256" key="13">
    <source>
        <dbReference type="PIRSR" id="PIRSR603542-2"/>
    </source>
</evidence>
<keyword evidence="7" id="KW-0259">Enterobactin biosynthesis</keyword>
<evidence type="ECO:0000256" key="10">
    <source>
        <dbReference type="ARBA" id="ARBA00049176"/>
    </source>
</evidence>
<feature type="binding site" evidence="13">
    <location>
        <position position="224"/>
    </location>
    <ligand>
        <name>Mg(2+)</name>
        <dbReference type="ChEBI" id="CHEBI:18420"/>
    </ligand>
</feature>
<dbReference type="GO" id="GO:0009366">
    <property type="term" value="C:enterobactin synthetase complex"/>
    <property type="evidence" value="ECO:0007669"/>
    <property type="project" value="InterPro"/>
</dbReference>
<dbReference type="STRING" id="173990.SAMN05660691_03159"/>
<dbReference type="EMBL" id="FNXF01000014">
    <property type="protein sequence ID" value="SEI05656.1"/>
    <property type="molecule type" value="Genomic_DNA"/>
</dbReference>
<dbReference type="InterPro" id="IPR041354">
    <property type="entry name" value="4PPT_N"/>
</dbReference>
<dbReference type="Gene3D" id="3.90.470.20">
    <property type="entry name" value="4'-phosphopantetheinyl transferase domain"/>
    <property type="match status" value="1"/>
</dbReference>
<dbReference type="GO" id="GO:0000287">
    <property type="term" value="F:magnesium ion binding"/>
    <property type="evidence" value="ECO:0007669"/>
    <property type="project" value="InterPro"/>
</dbReference>
<dbReference type="InterPro" id="IPR037143">
    <property type="entry name" value="4-PPantetheinyl_Trfase_dom_sf"/>
</dbReference>
<comment type="similarity">
    <text evidence="3">Belongs to the P-Pant transferase superfamily. EntD family.</text>
</comment>
<dbReference type="UniPathway" id="UPA00017"/>
<comment type="catalytic activity">
    <reaction evidence="11">
        <text>apo-[peptidyl-carrier protein] + CoA = holo-[peptidyl-carrier protein] + adenosine 3',5'-bisphosphate + H(+)</text>
        <dbReference type="Rhea" id="RHEA:46228"/>
        <dbReference type="Rhea" id="RHEA-COMP:11479"/>
        <dbReference type="Rhea" id="RHEA-COMP:11480"/>
        <dbReference type="ChEBI" id="CHEBI:15378"/>
        <dbReference type="ChEBI" id="CHEBI:29999"/>
        <dbReference type="ChEBI" id="CHEBI:57287"/>
        <dbReference type="ChEBI" id="CHEBI:58343"/>
        <dbReference type="ChEBI" id="CHEBI:64479"/>
    </reaction>
</comment>
<evidence type="ECO:0000259" key="14">
    <source>
        <dbReference type="Pfam" id="PF01648"/>
    </source>
</evidence>
<evidence type="ECO:0000313" key="16">
    <source>
        <dbReference type="EMBL" id="SEI05656.1"/>
    </source>
</evidence>
<protein>
    <recommendedName>
        <fullName evidence="5">Enterobactin synthase component D</fullName>
    </recommendedName>
    <alternativeName>
        <fullName evidence="8">4'-phosphopantetheinyl transferase EntD</fullName>
    </alternativeName>
    <alternativeName>
        <fullName evidence="9">Enterochelin synthase D</fullName>
    </alternativeName>
</protein>
<evidence type="ECO:0000256" key="5">
    <source>
        <dbReference type="ARBA" id="ARBA00019087"/>
    </source>
</evidence>
<evidence type="ECO:0000313" key="17">
    <source>
        <dbReference type="Proteomes" id="UP000199371"/>
    </source>
</evidence>
<evidence type="ECO:0000256" key="11">
    <source>
        <dbReference type="ARBA" id="ARBA00049191"/>
    </source>
</evidence>
<feature type="binding site" evidence="12">
    <location>
        <position position="268"/>
    </location>
    <ligand>
        <name>CoA</name>
        <dbReference type="ChEBI" id="CHEBI:57287"/>
    </ligand>
</feature>
<comment type="pathway">
    <text evidence="2">Siderophore biosynthesis; enterobactin biosynthesis.</text>
</comment>
<evidence type="ECO:0000256" key="2">
    <source>
        <dbReference type="ARBA" id="ARBA00004993"/>
    </source>
</evidence>
<comment type="subunit">
    <text evidence="4">EntB, EntD, EntE, and EntF form a multienzyme complex called enterobactin synthase.</text>
</comment>
<evidence type="ECO:0000256" key="4">
    <source>
        <dbReference type="ARBA" id="ARBA00011503"/>
    </source>
</evidence>
<feature type="domain" description="4'-phosphopantetheinyl transferase" evidence="14">
    <location>
        <begin position="220"/>
        <end position="305"/>
    </location>
</feature>
<keyword evidence="13" id="KW-0460">Magnesium</keyword>
<dbReference type="PANTHER" id="PTHR38096:SF1">
    <property type="entry name" value="ENTEROBACTIN SYNTHASE COMPONENT D"/>
    <property type="match status" value="1"/>
</dbReference>
<evidence type="ECO:0000259" key="15">
    <source>
        <dbReference type="Pfam" id="PF17837"/>
    </source>
</evidence>
<feature type="binding site" evidence="13">
    <location>
        <position position="223"/>
    </location>
    <ligand>
        <name>Mg(2+)</name>
        <dbReference type="ChEBI" id="CHEBI:18420"/>
    </ligand>
</feature>
<dbReference type="PANTHER" id="PTHR38096">
    <property type="entry name" value="ENTEROBACTIN SYNTHASE COMPONENT D"/>
    <property type="match status" value="1"/>
</dbReference>
<organism evidence="16 17">
    <name type="scientific">Rheinheimera pacifica</name>
    <dbReference type="NCBI Taxonomy" id="173990"/>
    <lineage>
        <taxon>Bacteria</taxon>
        <taxon>Pseudomonadati</taxon>
        <taxon>Pseudomonadota</taxon>
        <taxon>Gammaproteobacteria</taxon>
        <taxon>Chromatiales</taxon>
        <taxon>Chromatiaceae</taxon>
        <taxon>Rheinheimera</taxon>
    </lineage>
</organism>
<evidence type="ECO:0000256" key="3">
    <source>
        <dbReference type="ARBA" id="ARBA00008342"/>
    </source>
</evidence>
<evidence type="ECO:0000256" key="6">
    <source>
        <dbReference type="ARBA" id="ARBA00022679"/>
    </source>
</evidence>
<dbReference type="Pfam" id="PF01648">
    <property type="entry name" value="ACPS"/>
    <property type="match status" value="1"/>
</dbReference>
<keyword evidence="6 16" id="KW-0808">Transferase</keyword>
<name>A0A1H6N0G4_9GAMM</name>
<evidence type="ECO:0000256" key="1">
    <source>
        <dbReference type="ARBA" id="ARBA00003937"/>
    </source>
</evidence>
<comment type="catalytic activity">
    <reaction evidence="10">
        <text>apo-[aryl-carrier protein] + CoA = holo-[aryl-carrier protein] + adenosine 3',5'-bisphosphate + H(+)</text>
        <dbReference type="Rhea" id="RHEA:48404"/>
        <dbReference type="Rhea" id="RHEA-COMP:15903"/>
        <dbReference type="Rhea" id="RHEA-COMP:17557"/>
        <dbReference type="ChEBI" id="CHEBI:15378"/>
        <dbReference type="ChEBI" id="CHEBI:29999"/>
        <dbReference type="ChEBI" id="CHEBI:57287"/>
        <dbReference type="ChEBI" id="CHEBI:58343"/>
        <dbReference type="ChEBI" id="CHEBI:64479"/>
    </reaction>
</comment>
<sequence length="346" mass="39045">MGTWLKMIGLGKNEYSYSSETCKLQSNVLIAGRFFCGAYQTHIWSDIRSRSLCQAAGVKYALISEYVGQYTVRLICRVMEVCTTEQYFRIKGRVDVAVVMNGFIFNVLEYKLDEMDFLDNSVKILYCHFDKSKYVDEYYPALNVNFPSTLSKAVDSRKAEYLIGRYLAKTILKDFGLSFADIGIGRNRSPVWPSGISGSISHTSDMVMCAISNSESTRYIGIDIELPLCRSTAYSVSQQVLRKDEIPIALNCGLTFEFVVSLAFSAKETLFKAIHKDVGHYFGFEAVRITQLSVSTRTLFMTLTENLSPGLVKGREFTCQWDYLEGVLFTFLLELRGARLRAGAVI</sequence>
<dbReference type="GO" id="GO:0009239">
    <property type="term" value="P:enterobactin biosynthetic process"/>
    <property type="evidence" value="ECO:0007669"/>
    <property type="project" value="UniProtKB-UniPathway"/>
</dbReference>
<dbReference type="Proteomes" id="UP000199371">
    <property type="component" value="Unassembled WGS sequence"/>
</dbReference>
<dbReference type="AlphaFoldDB" id="A0A1H6N0G4"/>
<gene>
    <name evidence="16" type="ORF">SAMN05660691_03159</name>
</gene>
<comment type="function">
    <text evidence="1">Involved in the biosynthesis of the siderophore enterobactin (enterochelin), which is a macrocyclic trimeric lactone of N-(2,3-dihydroxybenzoyl)-serine. The serine trilactone serves as a scaffolding for the three catechol functionalities that provide hexadentate coordination for the tightly ligated iron(2+) atoms. Plays an essential role in the assembly of the enterobactin by catalyzing the transfer of the 4'-phosphopantetheine (Ppant) moiety from coenzyme A to the apo-domains of both EntB (ArCP domain) and EntF (PCP domain) to yield their holo-forms which make them competent for the activation of 2,3-dihydroxybenzoate (DHB) and L-serine, respectively.</text>
</comment>
<dbReference type="GO" id="GO:0005886">
    <property type="term" value="C:plasma membrane"/>
    <property type="evidence" value="ECO:0007669"/>
    <property type="project" value="TreeGrafter"/>
</dbReference>
<accession>A0A1H6N0G4</accession>
<evidence type="ECO:0000256" key="12">
    <source>
        <dbReference type="PIRSR" id="PIRSR603542-1"/>
    </source>
</evidence>
<feature type="domain" description="4'-phosphopantetheinyl transferase N-terminal" evidence="15">
    <location>
        <begin position="149"/>
        <end position="212"/>
    </location>
</feature>
<feature type="binding site" evidence="12">
    <location>
        <position position="272"/>
    </location>
    <ligand>
        <name>CoA</name>
        <dbReference type="ChEBI" id="CHEBI:57287"/>
    </ligand>
</feature>
<keyword evidence="17" id="KW-1185">Reference proteome</keyword>
<proteinExistence type="inferred from homology"/>
<dbReference type="InterPro" id="IPR008278">
    <property type="entry name" value="4-PPantetheinyl_Trfase_dom"/>
</dbReference>
<feature type="binding site" evidence="13">
    <location>
        <position position="225"/>
    </location>
    <ligand>
        <name>Mg(2+)</name>
        <dbReference type="ChEBI" id="CHEBI:18420"/>
    </ligand>
</feature>
<evidence type="ECO:0000256" key="7">
    <source>
        <dbReference type="ARBA" id="ARBA00023191"/>
    </source>
</evidence>
<evidence type="ECO:0000256" key="8">
    <source>
        <dbReference type="ARBA" id="ARBA00029894"/>
    </source>
</evidence>
<dbReference type="GO" id="GO:0008897">
    <property type="term" value="F:holo-[acyl-carrier-protein] synthase activity"/>
    <property type="evidence" value="ECO:0007669"/>
    <property type="project" value="InterPro"/>
</dbReference>